<dbReference type="GO" id="GO:0008270">
    <property type="term" value="F:zinc ion binding"/>
    <property type="evidence" value="ECO:0007669"/>
    <property type="project" value="UniProtKB-KW"/>
</dbReference>
<dbReference type="InterPro" id="IPR036875">
    <property type="entry name" value="Znf_CCHC_sf"/>
</dbReference>
<dbReference type="Pfam" id="PF00098">
    <property type="entry name" value="zf-CCHC"/>
    <property type="match status" value="1"/>
</dbReference>
<keyword evidence="1" id="KW-0862">Zinc</keyword>
<organism evidence="5">
    <name type="scientific">Papilio xuthus</name>
    <name type="common">Asian swallowtail butterfly</name>
    <dbReference type="NCBI Taxonomy" id="66420"/>
    <lineage>
        <taxon>Eukaryota</taxon>
        <taxon>Metazoa</taxon>
        <taxon>Ecdysozoa</taxon>
        <taxon>Arthropoda</taxon>
        <taxon>Hexapoda</taxon>
        <taxon>Insecta</taxon>
        <taxon>Pterygota</taxon>
        <taxon>Neoptera</taxon>
        <taxon>Endopterygota</taxon>
        <taxon>Lepidoptera</taxon>
        <taxon>Glossata</taxon>
        <taxon>Ditrysia</taxon>
        <taxon>Papilionoidea</taxon>
        <taxon>Papilionidae</taxon>
        <taxon>Papilioninae</taxon>
        <taxon>Papilio</taxon>
    </lineage>
</organism>
<dbReference type="KEGG" id="pxu:106126070"/>
<proteinExistence type="predicted"/>
<dbReference type="InterPro" id="IPR001878">
    <property type="entry name" value="Znf_CCHC"/>
</dbReference>
<gene>
    <name evidence="5" type="primary">LOC106126070</name>
</gene>
<keyword evidence="1" id="KW-0863">Zinc-finger</keyword>
<sequence length="748" mass="78550">MASLKDNLPQEGTSSLAGGESLPAASAAGCPSYSGGGKNCLTDTTTTLATKMDSEARDLATEMTRRPSLEDVLMKEARVLLERVPIVVMNASLQHLPAASDTPDPVARMECDDGAASDSDCRPGVASEGFGAKRPRLSDYSTDDDRAASPAAAKWRQQEKRAVAKARAKSKEEDLEKETGVARFRRETRAALFPRPTGGAGGKDAAQIQEQVREDLEIITKVATKSSSLKGTFVRALKDAAASIKDAVEVLGARTQTEETRQLQADNARLRAEMDALRKEMETIKDDLRKRGFAGHSDPDVSMEAAPASRPPHSPCETPSVEEICRAVMVQVGGMMNARLASLEDRLLPERNLRPPLAADKRNGEGTYAAKLARQPPRSAAQLGPSGIQRRAPPAPQPRSSGPAQRLPKTQGTPSPPSGESKKKKRKKKKKKKNDSPPGQQQSRPAVGEWIKVGPKRRLQEKKGIDKLHAPRSSAVTITLQPGAAESGVTYASVIASAKARINPADFGAQGVRLRKAANGGRIFEFPGASSGEKADSLAQRLREVLDDGVVRVSRPVKTVALRVAGLDDATTAAEVVAAVAAAGGCPADQLRAGAMSTGRDGLGSVVVQCPVAAAKKVATDGRLLVGWVSALARLMDPRPSVCYRCLARGHLSGQCQAGVDRSGVCFRCGQPGHKARGCTAVPHCIVCAAAGAPAEHRAGSKACVPPPKGRRTKKAGGDGPSQTAGQSSDPPQQAAAPGAEEVPMAIG</sequence>
<keyword evidence="1" id="KW-0479">Metal-binding</keyword>
<feature type="domain" description="CCHC-type" evidence="4">
    <location>
        <begin position="666"/>
        <end position="679"/>
    </location>
</feature>
<feature type="coiled-coil region" evidence="2">
    <location>
        <begin position="253"/>
        <end position="287"/>
    </location>
</feature>
<evidence type="ECO:0000313" key="5">
    <source>
        <dbReference type="RefSeq" id="XP_013178992.1"/>
    </source>
</evidence>
<feature type="region of interest" description="Disordered" evidence="3">
    <location>
        <begin position="110"/>
        <end position="156"/>
    </location>
</feature>
<feature type="compositionally biased region" description="Basic residues" evidence="3">
    <location>
        <begin position="422"/>
        <end position="433"/>
    </location>
</feature>
<evidence type="ECO:0000259" key="4">
    <source>
        <dbReference type="PROSITE" id="PS50158"/>
    </source>
</evidence>
<dbReference type="SMART" id="SM00343">
    <property type="entry name" value="ZnF_C2HC"/>
    <property type="match status" value="2"/>
</dbReference>
<reference evidence="5" key="1">
    <citation type="submission" date="2025-08" db="UniProtKB">
        <authorList>
            <consortium name="RefSeq"/>
        </authorList>
    </citation>
    <scope>IDENTIFICATION</scope>
</reference>
<feature type="region of interest" description="Disordered" evidence="3">
    <location>
        <begin position="699"/>
        <end position="748"/>
    </location>
</feature>
<dbReference type="SUPFAM" id="SSF57756">
    <property type="entry name" value="Retrovirus zinc finger-like domains"/>
    <property type="match status" value="1"/>
</dbReference>
<feature type="region of interest" description="Disordered" evidence="3">
    <location>
        <begin position="1"/>
        <end position="28"/>
    </location>
</feature>
<dbReference type="GO" id="GO:0003676">
    <property type="term" value="F:nucleic acid binding"/>
    <property type="evidence" value="ECO:0007669"/>
    <property type="project" value="InterPro"/>
</dbReference>
<feature type="region of interest" description="Disordered" evidence="3">
    <location>
        <begin position="369"/>
        <end position="458"/>
    </location>
</feature>
<evidence type="ECO:0000256" key="1">
    <source>
        <dbReference type="PROSITE-ProRule" id="PRU00047"/>
    </source>
</evidence>
<evidence type="ECO:0000256" key="2">
    <source>
        <dbReference type="SAM" id="Coils"/>
    </source>
</evidence>
<accession>A0AAJ6ZTV6</accession>
<evidence type="ECO:0000256" key="3">
    <source>
        <dbReference type="SAM" id="MobiDB-lite"/>
    </source>
</evidence>
<feature type="compositionally biased region" description="Low complexity" evidence="3">
    <location>
        <begin position="725"/>
        <end position="740"/>
    </location>
</feature>
<dbReference type="GeneID" id="106126070"/>
<dbReference type="Proteomes" id="UP000694872">
    <property type="component" value="Unplaced"/>
</dbReference>
<keyword evidence="2" id="KW-0175">Coiled coil</keyword>
<protein>
    <submittedName>
        <fullName evidence="5">Uncharacterized protein LOC106126070</fullName>
    </submittedName>
</protein>
<dbReference type="Gene3D" id="4.10.60.10">
    <property type="entry name" value="Zinc finger, CCHC-type"/>
    <property type="match status" value="1"/>
</dbReference>
<name>A0AAJ6ZTV6_PAPXU</name>
<dbReference type="RefSeq" id="XP_013178992.1">
    <property type="nucleotide sequence ID" value="XM_013323538.1"/>
</dbReference>
<dbReference type="PROSITE" id="PS50158">
    <property type="entry name" value="ZF_CCHC"/>
    <property type="match status" value="1"/>
</dbReference>
<dbReference type="AlphaFoldDB" id="A0AAJ6ZTV6"/>
<feature type="region of interest" description="Disordered" evidence="3">
    <location>
        <begin position="290"/>
        <end position="318"/>
    </location>
</feature>